<organism evidence="2 3">
    <name type="scientific">Orientia chuto str. Dubai</name>
    <dbReference type="NCBI Taxonomy" id="1359168"/>
    <lineage>
        <taxon>Bacteria</taxon>
        <taxon>Pseudomonadati</taxon>
        <taxon>Pseudomonadota</taxon>
        <taxon>Alphaproteobacteria</taxon>
        <taxon>Rickettsiales</taxon>
        <taxon>Rickettsiaceae</taxon>
        <taxon>Rickettsieae</taxon>
        <taxon>Orientia</taxon>
    </lineage>
</organism>
<feature type="transmembrane region" description="Helical" evidence="1">
    <location>
        <begin position="6"/>
        <end position="22"/>
    </location>
</feature>
<evidence type="ECO:0000313" key="2">
    <source>
        <dbReference type="EMBL" id="KJV56899.1"/>
    </source>
</evidence>
<accession>A0A0F3MQL8</accession>
<sequence length="45" mass="5269">MILTITIFVILINITDIILLYSKKIGPYPDLSVREARKIAINYRY</sequence>
<evidence type="ECO:0000256" key="1">
    <source>
        <dbReference type="SAM" id="Phobius"/>
    </source>
</evidence>
<reference evidence="2 3" key="1">
    <citation type="submission" date="2015-02" db="EMBL/GenBank/DDBJ databases">
        <title>Genome Sequencing of Rickettsiales.</title>
        <authorList>
            <person name="Daugherty S.C."/>
            <person name="Su Q."/>
            <person name="Abolude K."/>
            <person name="Beier-Sexton M."/>
            <person name="Carlyon J.A."/>
            <person name="Carter R."/>
            <person name="Day N.P."/>
            <person name="Dumler S.J."/>
            <person name="Dyachenko V."/>
            <person name="Godinez A."/>
            <person name="Kurtti T.J."/>
            <person name="Lichay M."/>
            <person name="Mullins K.E."/>
            <person name="Ott S."/>
            <person name="Pappas-Brown V."/>
            <person name="Paris D.H."/>
            <person name="Patel P."/>
            <person name="Richards A.L."/>
            <person name="Sadzewicz L."/>
            <person name="Sears K."/>
            <person name="Seidman D."/>
            <person name="Sengamalay N."/>
            <person name="Stenos J."/>
            <person name="Tallon L.J."/>
            <person name="Vincent G."/>
            <person name="Fraser C.M."/>
            <person name="Munderloh U."/>
            <person name="Dunning-Hotopp J.C."/>
        </authorList>
    </citation>
    <scope>NUCLEOTIDE SEQUENCE [LARGE SCALE GENOMIC DNA]</scope>
    <source>
        <strain evidence="2 3">Fuller</strain>
    </source>
</reference>
<keyword evidence="3" id="KW-1185">Reference proteome</keyword>
<dbReference type="PATRIC" id="fig|1359168.3.peg.1055"/>
<dbReference type="Proteomes" id="UP000033616">
    <property type="component" value="Unassembled WGS sequence"/>
</dbReference>
<keyword evidence="1" id="KW-0472">Membrane</keyword>
<dbReference type="AlphaFoldDB" id="A0A0F3MQL8"/>
<name>A0A0F3MQL8_9RICK</name>
<keyword evidence="1" id="KW-0812">Transmembrane</keyword>
<proteinExistence type="predicted"/>
<keyword evidence="1" id="KW-1133">Transmembrane helix</keyword>
<dbReference type="EMBL" id="LANP01000005">
    <property type="protein sequence ID" value="KJV56899.1"/>
    <property type="molecule type" value="Genomic_DNA"/>
</dbReference>
<gene>
    <name evidence="2" type="ORF">OCHUTO_0299</name>
</gene>
<protein>
    <submittedName>
        <fullName evidence="2">Uncharacterized protein</fullName>
    </submittedName>
</protein>
<comment type="caution">
    <text evidence="2">The sequence shown here is derived from an EMBL/GenBank/DDBJ whole genome shotgun (WGS) entry which is preliminary data.</text>
</comment>
<evidence type="ECO:0000313" key="3">
    <source>
        <dbReference type="Proteomes" id="UP000033616"/>
    </source>
</evidence>